<feature type="zinc finger region" description="C3H1-type" evidence="5">
    <location>
        <begin position="100"/>
        <end position="128"/>
    </location>
</feature>
<dbReference type="SMART" id="SM00356">
    <property type="entry name" value="ZnF_C3H1"/>
    <property type="match status" value="5"/>
</dbReference>
<feature type="domain" description="C3H1-type" evidence="6">
    <location>
        <begin position="145"/>
        <end position="173"/>
    </location>
</feature>
<evidence type="ECO:0000313" key="8">
    <source>
        <dbReference type="Proteomes" id="UP000036987"/>
    </source>
</evidence>
<dbReference type="Gene3D" id="4.10.1000.10">
    <property type="entry name" value="Zinc finger, CCCH-type"/>
    <property type="match status" value="3"/>
</dbReference>
<name>A0A0K9NJF5_ZOSMR</name>
<keyword evidence="3 5" id="KW-0862">Zinc</keyword>
<reference evidence="8" key="1">
    <citation type="journal article" date="2016" name="Nature">
        <title>The genome of the seagrass Zostera marina reveals angiosperm adaptation to the sea.</title>
        <authorList>
            <person name="Olsen J.L."/>
            <person name="Rouze P."/>
            <person name="Verhelst B."/>
            <person name="Lin Y.-C."/>
            <person name="Bayer T."/>
            <person name="Collen J."/>
            <person name="Dattolo E."/>
            <person name="De Paoli E."/>
            <person name="Dittami S."/>
            <person name="Maumus F."/>
            <person name="Michel G."/>
            <person name="Kersting A."/>
            <person name="Lauritano C."/>
            <person name="Lohaus R."/>
            <person name="Toepel M."/>
            <person name="Tonon T."/>
            <person name="Vanneste K."/>
            <person name="Amirebrahimi M."/>
            <person name="Brakel J."/>
            <person name="Bostroem C."/>
            <person name="Chovatia M."/>
            <person name="Grimwood J."/>
            <person name="Jenkins J.W."/>
            <person name="Jueterbock A."/>
            <person name="Mraz A."/>
            <person name="Stam W.T."/>
            <person name="Tice H."/>
            <person name="Bornberg-Bauer E."/>
            <person name="Green P.J."/>
            <person name="Pearson G.A."/>
            <person name="Procaccini G."/>
            <person name="Duarte C.M."/>
            <person name="Schmutz J."/>
            <person name="Reusch T.B.H."/>
            <person name="Van de Peer Y."/>
        </authorList>
    </citation>
    <scope>NUCLEOTIDE SEQUENCE [LARGE SCALE GENOMIC DNA]</scope>
    <source>
        <strain evidence="8">cv. Finnish</strain>
    </source>
</reference>
<evidence type="ECO:0000256" key="3">
    <source>
        <dbReference type="ARBA" id="ARBA00022833"/>
    </source>
</evidence>
<keyword evidence="2 5" id="KW-0863">Zinc-finger</keyword>
<proteinExistence type="predicted"/>
<dbReference type="OrthoDB" id="411372at2759"/>
<dbReference type="PANTHER" id="PTHR12506:SF50">
    <property type="entry name" value="ZINC FINGER CCCH DOMAIN-CONTAINING PROTEIN 26"/>
    <property type="match status" value="1"/>
</dbReference>
<dbReference type="EMBL" id="LFYR01002138">
    <property type="protein sequence ID" value="KMZ56748.1"/>
    <property type="molecule type" value="Genomic_DNA"/>
</dbReference>
<dbReference type="OMA" id="LMSDTHH"/>
<evidence type="ECO:0000256" key="4">
    <source>
        <dbReference type="ARBA" id="ARBA00023125"/>
    </source>
</evidence>
<dbReference type="GO" id="GO:0008270">
    <property type="term" value="F:zinc ion binding"/>
    <property type="evidence" value="ECO:0007669"/>
    <property type="project" value="UniProtKB-KW"/>
</dbReference>
<evidence type="ECO:0000256" key="2">
    <source>
        <dbReference type="ARBA" id="ARBA00022771"/>
    </source>
</evidence>
<keyword evidence="4" id="KW-0238">DNA-binding</keyword>
<dbReference type="Pfam" id="PF00642">
    <property type="entry name" value="zf-CCCH"/>
    <property type="match status" value="5"/>
</dbReference>
<keyword evidence="1 5" id="KW-0479">Metal-binding</keyword>
<dbReference type="SUPFAM" id="SSF90229">
    <property type="entry name" value="CCCH zinc finger"/>
    <property type="match status" value="5"/>
</dbReference>
<feature type="domain" description="C3H1-type" evidence="6">
    <location>
        <begin position="286"/>
        <end position="314"/>
    </location>
</feature>
<dbReference type="GO" id="GO:0003677">
    <property type="term" value="F:DNA binding"/>
    <property type="evidence" value="ECO:0007669"/>
    <property type="project" value="UniProtKB-KW"/>
</dbReference>
<dbReference type="GO" id="GO:0003729">
    <property type="term" value="F:mRNA binding"/>
    <property type="evidence" value="ECO:0000318"/>
    <property type="project" value="GO_Central"/>
</dbReference>
<keyword evidence="8" id="KW-1185">Reference proteome</keyword>
<feature type="zinc finger region" description="C3H1-type" evidence="5">
    <location>
        <begin position="332"/>
        <end position="360"/>
    </location>
</feature>
<comment type="caution">
    <text evidence="7">The sequence shown here is derived from an EMBL/GenBank/DDBJ whole genome shotgun (WGS) entry which is preliminary data.</text>
</comment>
<gene>
    <name evidence="7" type="ORF">ZOSMA_91G00130</name>
</gene>
<accession>A0A0K9NJF5</accession>
<evidence type="ECO:0000259" key="6">
    <source>
        <dbReference type="PROSITE" id="PS50103"/>
    </source>
</evidence>
<feature type="zinc finger region" description="C3H1-type" evidence="5">
    <location>
        <begin position="145"/>
        <end position="173"/>
    </location>
</feature>
<evidence type="ECO:0000313" key="7">
    <source>
        <dbReference type="EMBL" id="KMZ56748.1"/>
    </source>
</evidence>
<dbReference type="Proteomes" id="UP000036987">
    <property type="component" value="Unassembled WGS sequence"/>
</dbReference>
<feature type="domain" description="C3H1-type" evidence="6">
    <location>
        <begin position="100"/>
        <end position="128"/>
    </location>
</feature>
<feature type="zinc finger region" description="C3H1-type" evidence="5">
    <location>
        <begin position="286"/>
        <end position="314"/>
    </location>
</feature>
<evidence type="ECO:0000256" key="5">
    <source>
        <dbReference type="PROSITE-ProRule" id="PRU00723"/>
    </source>
</evidence>
<feature type="domain" description="C3H1-type" evidence="6">
    <location>
        <begin position="332"/>
        <end position="360"/>
    </location>
</feature>
<dbReference type="InterPro" id="IPR050974">
    <property type="entry name" value="Plant_ZF_CCCH"/>
</dbReference>
<dbReference type="AlphaFoldDB" id="A0A0K9NJF5"/>
<feature type="domain" description="C3H1-type" evidence="6">
    <location>
        <begin position="59"/>
        <end position="87"/>
    </location>
</feature>
<protein>
    <submittedName>
        <fullName evidence="7">Zinc finger CCCH domain-containing protein 26</fullName>
    </submittedName>
</protein>
<evidence type="ECO:0000256" key="1">
    <source>
        <dbReference type="ARBA" id="ARBA00022723"/>
    </source>
</evidence>
<dbReference type="InterPro" id="IPR000571">
    <property type="entry name" value="Znf_CCCH"/>
</dbReference>
<dbReference type="PANTHER" id="PTHR12506">
    <property type="entry name" value="PROTEIN PHOSPHATASE RELATED"/>
    <property type="match status" value="1"/>
</dbReference>
<sequence>MPENNAVSDSSEVSVENLQESIENIKIEDADKDLEGGALLPHSNNVIGVKEMDAIVQNGRAVPDCIYFLKHGICGYGSNCRYNHSVRGQEHISISELPERVGQPDCQHFLRAGSCKYGYTCKYNHPKNKLHEGPLSYNSYGLPMRQDEKSCPYYMKTGYCKFGISCKFNHPQPAAGHENVYHMPGSSVCAPLGSSTASSSGLPLTGGIPAWSPRPYISNPPINGLSSYMPFVYPPLHGIIPAQHGLNSYMGPINPITTTGAIVASPTSNSSHIQYGYNAHILFPERPDQPDCQYYMKNGSCKYGSSCKYHHPRDRITSSAACTVGPLGLPLRPGQAVCGFYSNYGTCKYGLGCKFDHPLTGYYNYGTASTYPPSNPSAQIHYQRNSSVISTPFDVSKSKTLNLTHGASKSEETPINVECVDSNEEVQQNSSEIISSDSLQVTEAI</sequence>
<organism evidence="7 8">
    <name type="scientific">Zostera marina</name>
    <name type="common">Eelgrass</name>
    <dbReference type="NCBI Taxonomy" id="29655"/>
    <lineage>
        <taxon>Eukaryota</taxon>
        <taxon>Viridiplantae</taxon>
        <taxon>Streptophyta</taxon>
        <taxon>Embryophyta</taxon>
        <taxon>Tracheophyta</taxon>
        <taxon>Spermatophyta</taxon>
        <taxon>Magnoliopsida</taxon>
        <taxon>Liliopsida</taxon>
        <taxon>Zosteraceae</taxon>
        <taxon>Zostera</taxon>
    </lineage>
</organism>
<dbReference type="InterPro" id="IPR036855">
    <property type="entry name" value="Znf_CCCH_sf"/>
</dbReference>
<dbReference type="STRING" id="29655.A0A0K9NJF5"/>
<feature type="zinc finger region" description="C3H1-type" evidence="5">
    <location>
        <begin position="59"/>
        <end position="87"/>
    </location>
</feature>
<dbReference type="PROSITE" id="PS50103">
    <property type="entry name" value="ZF_C3H1"/>
    <property type="match status" value="5"/>
</dbReference>